<reference evidence="2" key="2">
    <citation type="submission" date="2025-08" db="UniProtKB">
        <authorList>
            <consortium name="RefSeq"/>
        </authorList>
    </citation>
    <scope>IDENTIFICATION</scope>
</reference>
<dbReference type="AlphaFoldDB" id="A0A1U8HW32"/>
<evidence type="ECO:0008006" key="3">
    <source>
        <dbReference type="Google" id="ProtNLM"/>
    </source>
</evidence>
<dbReference type="PaxDb" id="3635-A0A1U8HW32"/>
<protein>
    <recommendedName>
        <fullName evidence="3">Chromo domain-containing protein</fullName>
    </recommendedName>
</protein>
<dbReference type="SUPFAM" id="SSF54160">
    <property type="entry name" value="Chromo domain-like"/>
    <property type="match status" value="1"/>
</dbReference>
<evidence type="ECO:0000313" key="1">
    <source>
        <dbReference type="Proteomes" id="UP000818029"/>
    </source>
</evidence>
<dbReference type="PANTHER" id="PTHR46148">
    <property type="entry name" value="CHROMO DOMAIN-CONTAINING PROTEIN"/>
    <property type="match status" value="1"/>
</dbReference>
<dbReference type="RefSeq" id="XP_016667549.1">
    <property type="nucleotide sequence ID" value="XM_016812060.1"/>
</dbReference>
<accession>A0A1U8HW32</accession>
<gene>
    <name evidence="2" type="primary">LOC107887834</name>
</gene>
<organism evidence="1 2">
    <name type="scientific">Gossypium hirsutum</name>
    <name type="common">Upland cotton</name>
    <name type="synonym">Gossypium mexicanum</name>
    <dbReference type="NCBI Taxonomy" id="3635"/>
    <lineage>
        <taxon>Eukaryota</taxon>
        <taxon>Viridiplantae</taxon>
        <taxon>Streptophyta</taxon>
        <taxon>Embryophyta</taxon>
        <taxon>Tracheophyta</taxon>
        <taxon>Spermatophyta</taxon>
        <taxon>Magnoliopsida</taxon>
        <taxon>eudicotyledons</taxon>
        <taxon>Gunneridae</taxon>
        <taxon>Pentapetalae</taxon>
        <taxon>rosids</taxon>
        <taxon>malvids</taxon>
        <taxon>Malvales</taxon>
        <taxon>Malvaceae</taxon>
        <taxon>Malvoideae</taxon>
        <taxon>Gossypium</taxon>
    </lineage>
</organism>
<dbReference type="PANTHER" id="PTHR46148:SF44">
    <property type="entry name" value="GAG-POL POLYPROTEIN"/>
    <property type="match status" value="1"/>
</dbReference>
<keyword evidence="1" id="KW-1185">Reference proteome</keyword>
<evidence type="ECO:0000313" key="2">
    <source>
        <dbReference type="RefSeq" id="XP_016667549.1"/>
    </source>
</evidence>
<sequence>MLGPELVSETDDKVRLIRDRLKLVFNKHKSYANLKRREIEYFVGNFIFLRVLSWKKLELAPDLDRIHNVFHVSMLRYYRSNLTHIVPIEEIKVRPYLTFKEEPIQVLDRDLKVLQRKSIPLVKVLWQNHSTENATWEPDHTMR</sequence>
<dbReference type="GeneID" id="107887834"/>
<proteinExistence type="predicted"/>
<reference evidence="1" key="1">
    <citation type="journal article" date="2020" name="Nat. Genet.">
        <title>Genomic diversifications of five Gossypium allopolyploid species and their impact on cotton improvement.</title>
        <authorList>
            <person name="Chen Z.J."/>
            <person name="Sreedasyam A."/>
            <person name="Ando A."/>
            <person name="Song Q."/>
            <person name="De Santiago L.M."/>
            <person name="Hulse-Kemp A.M."/>
            <person name="Ding M."/>
            <person name="Ye W."/>
            <person name="Kirkbride R.C."/>
            <person name="Jenkins J."/>
            <person name="Plott C."/>
            <person name="Lovell J."/>
            <person name="Lin Y.M."/>
            <person name="Vaughn R."/>
            <person name="Liu B."/>
            <person name="Simpson S."/>
            <person name="Scheffler B.E."/>
            <person name="Wen L."/>
            <person name="Saski C.A."/>
            <person name="Grover C.E."/>
            <person name="Hu G."/>
            <person name="Conover J.L."/>
            <person name="Carlson J.W."/>
            <person name="Shu S."/>
            <person name="Boston L.B."/>
            <person name="Williams M."/>
            <person name="Peterson D.G."/>
            <person name="McGee K."/>
            <person name="Jones D.C."/>
            <person name="Wendel J.F."/>
            <person name="Stelly D.M."/>
            <person name="Grimwood J."/>
            <person name="Schmutz J."/>
        </authorList>
    </citation>
    <scope>NUCLEOTIDE SEQUENCE [LARGE SCALE GENOMIC DNA]</scope>
    <source>
        <strain evidence="1">cv. TM-1</strain>
    </source>
</reference>
<dbReference type="OrthoDB" id="998593at2759"/>
<dbReference type="InterPro" id="IPR016197">
    <property type="entry name" value="Chromo-like_dom_sf"/>
</dbReference>
<dbReference type="KEGG" id="ghi:107887834"/>
<dbReference type="Proteomes" id="UP000818029">
    <property type="component" value="Chromosome A03"/>
</dbReference>
<name>A0A1U8HW32_GOSHI</name>